<dbReference type="InterPro" id="IPR002751">
    <property type="entry name" value="CbiM/NikMN"/>
</dbReference>
<name>A0ABZ3H8E7_9BACT</name>
<evidence type="ECO:0000256" key="5">
    <source>
        <dbReference type="ARBA" id="ARBA00022989"/>
    </source>
</evidence>
<keyword evidence="2" id="KW-0813">Transport</keyword>
<feature type="transmembrane region" description="Helical" evidence="7">
    <location>
        <begin position="177"/>
        <end position="201"/>
    </location>
</feature>
<feature type="transmembrane region" description="Helical" evidence="7">
    <location>
        <begin position="68"/>
        <end position="95"/>
    </location>
</feature>
<comment type="subcellular location">
    <subcellularLocation>
        <location evidence="1">Cell membrane</location>
        <topology evidence="1">Multi-pass membrane protein</topology>
    </subcellularLocation>
</comment>
<sequence length="215" mass="22397">MHIPDGFLSPATYLPATAVAAGLIILALKRTELDADRIAGIAAISAFSFVAMLFAIPMPGGTSVHLGGVGLMAVLFGPWTAFGALSLVLLVQALLFGEGGVTAYGVHVIAIAFAGTLSAYGIYHFLKRVSESIALFAAGWMGLVVPAVIVAAVLGIQPLIAHDAWGKPLFFPFGLEVTLPSIVIPHLIAGVAEGAVTVMMVRFVKRYFKGVFYAA</sequence>
<feature type="transmembrane region" description="Helical" evidence="7">
    <location>
        <begin position="101"/>
        <end position="126"/>
    </location>
</feature>
<dbReference type="EMBL" id="CP147920">
    <property type="protein sequence ID" value="XAU13975.1"/>
    <property type="molecule type" value="Genomic_DNA"/>
</dbReference>
<keyword evidence="3" id="KW-1003">Cell membrane</keyword>
<evidence type="ECO:0000256" key="1">
    <source>
        <dbReference type="ARBA" id="ARBA00004651"/>
    </source>
</evidence>
<dbReference type="PANTHER" id="PTHR34229">
    <property type="entry name" value="METAL TRANSPORT PROTEIN HI_1621-RELATED"/>
    <property type="match status" value="1"/>
</dbReference>
<accession>A0ABZ3H8E7</accession>
<proteinExistence type="predicted"/>
<keyword evidence="5 7" id="KW-1133">Transmembrane helix</keyword>
<evidence type="ECO:0000313" key="8">
    <source>
        <dbReference type="EMBL" id="XAU13975.1"/>
    </source>
</evidence>
<evidence type="ECO:0000256" key="4">
    <source>
        <dbReference type="ARBA" id="ARBA00022692"/>
    </source>
</evidence>
<dbReference type="Pfam" id="PF01891">
    <property type="entry name" value="CbiM"/>
    <property type="match status" value="1"/>
</dbReference>
<evidence type="ECO:0000313" key="9">
    <source>
        <dbReference type="Proteomes" id="UP001447842"/>
    </source>
</evidence>
<dbReference type="RefSeq" id="WP_345971798.1">
    <property type="nucleotide sequence ID" value="NZ_CP147920.1"/>
</dbReference>
<evidence type="ECO:0000256" key="3">
    <source>
        <dbReference type="ARBA" id="ARBA00022475"/>
    </source>
</evidence>
<dbReference type="Proteomes" id="UP001447842">
    <property type="component" value="Chromosome"/>
</dbReference>
<evidence type="ECO:0000256" key="6">
    <source>
        <dbReference type="ARBA" id="ARBA00023136"/>
    </source>
</evidence>
<organism evidence="8 9">
    <name type="scientific">Sulfurimonas diazotrophicus</name>
    <dbReference type="NCBI Taxonomy" id="3131939"/>
    <lineage>
        <taxon>Bacteria</taxon>
        <taxon>Pseudomonadati</taxon>
        <taxon>Campylobacterota</taxon>
        <taxon>Epsilonproteobacteria</taxon>
        <taxon>Campylobacterales</taxon>
        <taxon>Sulfurimonadaceae</taxon>
        <taxon>Sulfurimonas</taxon>
    </lineage>
</organism>
<evidence type="ECO:0000256" key="2">
    <source>
        <dbReference type="ARBA" id="ARBA00022448"/>
    </source>
</evidence>
<reference evidence="8 9" key="1">
    <citation type="submission" date="2024-03" db="EMBL/GenBank/DDBJ databases">
        <title>Sulfurimonas sp. HSL3-1.</title>
        <authorList>
            <person name="Wang S."/>
        </authorList>
    </citation>
    <scope>NUCLEOTIDE SEQUENCE [LARGE SCALE GENOMIC DNA]</scope>
    <source>
        <strain evidence="8 9">HSL3-1</strain>
    </source>
</reference>
<keyword evidence="4 7" id="KW-0812">Transmembrane</keyword>
<dbReference type="PANTHER" id="PTHR34229:SF1">
    <property type="entry name" value="METAL TRANSPORT PROTEIN HI_1621-RELATED"/>
    <property type="match status" value="1"/>
</dbReference>
<evidence type="ECO:0000256" key="7">
    <source>
        <dbReference type="SAM" id="Phobius"/>
    </source>
</evidence>
<gene>
    <name evidence="8" type="ORF">WCY31_06860</name>
</gene>
<feature type="transmembrane region" description="Helical" evidence="7">
    <location>
        <begin position="38"/>
        <end position="56"/>
    </location>
</feature>
<feature type="transmembrane region" description="Helical" evidence="7">
    <location>
        <begin position="133"/>
        <end position="157"/>
    </location>
</feature>
<feature type="transmembrane region" description="Helical" evidence="7">
    <location>
        <begin position="7"/>
        <end position="26"/>
    </location>
</feature>
<protein>
    <submittedName>
        <fullName evidence="8">Energy-coupling factor ABC transporter permease</fullName>
    </submittedName>
</protein>
<keyword evidence="9" id="KW-1185">Reference proteome</keyword>
<keyword evidence="6 7" id="KW-0472">Membrane</keyword>
<dbReference type="Gene3D" id="1.10.1760.20">
    <property type="match status" value="1"/>
</dbReference>